<reference evidence="1 2" key="1">
    <citation type="journal article" date="2019" name="Sci. Rep.">
        <title>Comparative genomics of chytrid fungi reveal insights into the obligate biotrophic and pathogenic lifestyle of Synchytrium endobioticum.</title>
        <authorList>
            <person name="van de Vossenberg B.T.L.H."/>
            <person name="Warris S."/>
            <person name="Nguyen H.D.T."/>
            <person name="van Gent-Pelzer M.P.E."/>
            <person name="Joly D.L."/>
            <person name="van de Geest H.C."/>
            <person name="Bonants P.J.M."/>
            <person name="Smith D.S."/>
            <person name="Levesque C.A."/>
            <person name="van der Lee T.A.J."/>
        </authorList>
    </citation>
    <scope>NUCLEOTIDE SEQUENCE [LARGE SCALE GENOMIC DNA]</scope>
    <source>
        <strain evidence="1 2">MB42</strain>
    </source>
</reference>
<dbReference type="Proteomes" id="UP000317494">
    <property type="component" value="Unassembled WGS sequence"/>
</dbReference>
<gene>
    <name evidence="1" type="ORF">SeMB42_g04818</name>
</gene>
<dbReference type="EMBL" id="QEAN01000206">
    <property type="protein sequence ID" value="TPX43221.1"/>
    <property type="molecule type" value="Genomic_DNA"/>
</dbReference>
<organism evidence="1 2">
    <name type="scientific">Synchytrium endobioticum</name>
    <dbReference type="NCBI Taxonomy" id="286115"/>
    <lineage>
        <taxon>Eukaryota</taxon>
        <taxon>Fungi</taxon>
        <taxon>Fungi incertae sedis</taxon>
        <taxon>Chytridiomycota</taxon>
        <taxon>Chytridiomycota incertae sedis</taxon>
        <taxon>Chytridiomycetes</taxon>
        <taxon>Synchytriales</taxon>
        <taxon>Synchytriaceae</taxon>
        <taxon>Synchytrium</taxon>
    </lineage>
</organism>
<protein>
    <submittedName>
        <fullName evidence="1">Uncharacterized protein</fullName>
    </submittedName>
</protein>
<evidence type="ECO:0000313" key="1">
    <source>
        <dbReference type="EMBL" id="TPX43221.1"/>
    </source>
</evidence>
<evidence type="ECO:0000313" key="2">
    <source>
        <dbReference type="Proteomes" id="UP000317494"/>
    </source>
</evidence>
<proteinExistence type="predicted"/>
<dbReference type="AlphaFoldDB" id="A0A507CW01"/>
<dbReference type="VEuPathDB" id="FungiDB:SeMB42_g04818"/>
<name>A0A507CW01_9FUNG</name>
<keyword evidence="2" id="KW-1185">Reference proteome</keyword>
<sequence>MRISVALFDSVFRIHWFLIRFHIFGGRAFCRDCFLCLYVGSSCGNGPSCGRKLRRGDSYLILPLTGSAGISTSLLYSGNRAKPPSF</sequence>
<comment type="caution">
    <text evidence="1">The sequence shown here is derived from an EMBL/GenBank/DDBJ whole genome shotgun (WGS) entry which is preliminary data.</text>
</comment>
<accession>A0A507CW01</accession>